<name>A0ABY6M220_9FLAO</name>
<evidence type="ECO:0000313" key="2">
    <source>
        <dbReference type="Proteomes" id="UP001163328"/>
    </source>
</evidence>
<dbReference type="RefSeq" id="WP_264434161.1">
    <property type="nucleotide sequence ID" value="NZ_CP081495.1"/>
</dbReference>
<dbReference type="Proteomes" id="UP001163328">
    <property type="component" value="Chromosome"/>
</dbReference>
<accession>A0ABY6M220</accession>
<proteinExistence type="predicted"/>
<keyword evidence="2" id="KW-1185">Reference proteome</keyword>
<evidence type="ECO:0000313" key="1">
    <source>
        <dbReference type="EMBL" id="UYW01689.1"/>
    </source>
</evidence>
<sequence length="434" mass="48940">MNKLKYIFFVLTTLFIVSCNDDEGYVYSNLYDVVFENQTVDAEVGETITIPFDITKKSGADDFFEITIGETADFNDFKVNAMPFVANQYVKINGFDGANTLSFTALTAGTYKVPVKIRFCGVVTPYLLDVVVKDDGSNPPVPPAPLRLFADGVEALPKNTSTPLLITTRFNKDANAAYLKIPTLRLEDENENTTWQLHLVSDLDIIDKITYRGTDYLPNAFFDFDPAFADELFIYTKQNANYGPETFTIKATNNLGAESNVVTFDFLYYANVTFDATSPLVNGTYTNPGEYFNIASSEITNTGGAQVFLHELQQIKDLTFFGNGAKVKKVEMFFNFYYLDTKMVYPYDPNIPALPDENTLEHLYVDNFSDFEYKVESSSVLPLNQLIYYRPVSGRVINLRSTIQFIVENEFGEIADFNYAHGVDVDGLPYNFDL</sequence>
<organism evidence="1 2">
    <name type="scientific">Flavobacterium agricola</name>
    <dbReference type="NCBI Taxonomy" id="2870839"/>
    <lineage>
        <taxon>Bacteria</taxon>
        <taxon>Pseudomonadati</taxon>
        <taxon>Bacteroidota</taxon>
        <taxon>Flavobacteriia</taxon>
        <taxon>Flavobacteriales</taxon>
        <taxon>Flavobacteriaceae</taxon>
        <taxon>Flavobacterium</taxon>
    </lineage>
</organism>
<gene>
    <name evidence="1" type="ORF">K5I29_01820</name>
</gene>
<reference evidence="1" key="1">
    <citation type="submission" date="2021-08" db="EMBL/GenBank/DDBJ databases">
        <title>Flavobacterium sp. strain CC-SYL302.</title>
        <authorList>
            <person name="Lin S.-Y."/>
            <person name="Lee T.-H."/>
            <person name="Young C.-C."/>
        </authorList>
    </citation>
    <scope>NUCLEOTIDE SEQUENCE</scope>
    <source>
        <strain evidence="1">CC-SYL302</strain>
    </source>
</reference>
<dbReference type="PROSITE" id="PS51257">
    <property type="entry name" value="PROKAR_LIPOPROTEIN"/>
    <property type="match status" value="1"/>
</dbReference>
<dbReference type="EMBL" id="CP081495">
    <property type="protein sequence ID" value="UYW01689.1"/>
    <property type="molecule type" value="Genomic_DNA"/>
</dbReference>
<protein>
    <submittedName>
        <fullName evidence="1">Uncharacterized protein</fullName>
    </submittedName>
</protein>